<sequence length="12" mass="1404">MTVTLHLLLIHL</sequence>
<accession>A0A0A9CA44</accession>
<dbReference type="EMBL" id="GBRH01224761">
    <property type="protein sequence ID" value="JAD73134.1"/>
    <property type="molecule type" value="Transcribed_RNA"/>
</dbReference>
<reference evidence="1" key="2">
    <citation type="journal article" date="2015" name="Data Brief">
        <title>Shoot transcriptome of the giant reed, Arundo donax.</title>
        <authorList>
            <person name="Barrero R.A."/>
            <person name="Guerrero F.D."/>
            <person name="Moolhuijzen P."/>
            <person name="Goolsby J.A."/>
            <person name="Tidwell J."/>
            <person name="Bellgard S.E."/>
            <person name="Bellgard M.I."/>
        </authorList>
    </citation>
    <scope>NUCLEOTIDE SEQUENCE</scope>
    <source>
        <tissue evidence="1">Shoot tissue taken approximately 20 cm above the soil surface</tissue>
    </source>
</reference>
<reference evidence="1" key="1">
    <citation type="submission" date="2014-09" db="EMBL/GenBank/DDBJ databases">
        <authorList>
            <person name="Magalhaes I.L.F."/>
            <person name="Oliveira U."/>
            <person name="Santos F.R."/>
            <person name="Vidigal T.H.D.A."/>
            <person name="Brescovit A.D."/>
            <person name="Santos A.J."/>
        </authorList>
    </citation>
    <scope>NUCLEOTIDE SEQUENCE</scope>
    <source>
        <tissue evidence="1">Shoot tissue taken approximately 20 cm above the soil surface</tissue>
    </source>
</reference>
<evidence type="ECO:0000313" key="1">
    <source>
        <dbReference type="EMBL" id="JAD73134.1"/>
    </source>
</evidence>
<name>A0A0A9CA44_ARUDO</name>
<protein>
    <submittedName>
        <fullName evidence="1">Uncharacterized protein</fullName>
    </submittedName>
</protein>
<proteinExistence type="predicted"/>
<organism evidence="1">
    <name type="scientific">Arundo donax</name>
    <name type="common">Giant reed</name>
    <name type="synonym">Donax arundinaceus</name>
    <dbReference type="NCBI Taxonomy" id="35708"/>
    <lineage>
        <taxon>Eukaryota</taxon>
        <taxon>Viridiplantae</taxon>
        <taxon>Streptophyta</taxon>
        <taxon>Embryophyta</taxon>
        <taxon>Tracheophyta</taxon>
        <taxon>Spermatophyta</taxon>
        <taxon>Magnoliopsida</taxon>
        <taxon>Liliopsida</taxon>
        <taxon>Poales</taxon>
        <taxon>Poaceae</taxon>
        <taxon>PACMAD clade</taxon>
        <taxon>Arundinoideae</taxon>
        <taxon>Arundineae</taxon>
        <taxon>Arundo</taxon>
    </lineage>
</organism>